<evidence type="ECO:0000313" key="5">
    <source>
        <dbReference type="Proteomes" id="UP000700800"/>
    </source>
</evidence>
<evidence type="ECO:0000256" key="3">
    <source>
        <dbReference type="SAM" id="SignalP"/>
    </source>
</evidence>
<keyword evidence="3" id="KW-0732">Signal</keyword>
<gene>
    <name evidence="4" type="ORF">E7156_00165</name>
</gene>
<organism evidence="4 5">
    <name type="scientific">Streptococcus gallolyticus</name>
    <dbReference type="NCBI Taxonomy" id="315405"/>
    <lineage>
        <taxon>Bacteria</taxon>
        <taxon>Bacillati</taxon>
        <taxon>Bacillota</taxon>
        <taxon>Bacilli</taxon>
        <taxon>Lactobacillales</taxon>
        <taxon>Streptococcaceae</taxon>
        <taxon>Streptococcus</taxon>
    </lineage>
</organism>
<feature type="transmembrane region" description="Helical" evidence="2">
    <location>
        <begin position="217"/>
        <end position="235"/>
    </location>
</feature>
<evidence type="ECO:0000256" key="2">
    <source>
        <dbReference type="SAM" id="Phobius"/>
    </source>
</evidence>
<feature type="transmembrane region" description="Helical" evidence="2">
    <location>
        <begin position="182"/>
        <end position="205"/>
    </location>
</feature>
<dbReference type="AlphaFoldDB" id="A0A927XDF7"/>
<keyword evidence="2" id="KW-0472">Membrane</keyword>
<protein>
    <recommendedName>
        <fullName evidence="6">TrbL/VirB6 plasmid conjugal transfer protein</fullName>
    </recommendedName>
</protein>
<feature type="transmembrane region" description="Helical" evidence="2">
    <location>
        <begin position="415"/>
        <end position="436"/>
    </location>
</feature>
<dbReference type="Proteomes" id="UP000700800">
    <property type="component" value="Unassembled WGS sequence"/>
</dbReference>
<feature type="region of interest" description="Disordered" evidence="1">
    <location>
        <begin position="623"/>
        <end position="712"/>
    </location>
</feature>
<keyword evidence="2" id="KW-0812">Transmembrane</keyword>
<proteinExistence type="predicted"/>
<feature type="compositionally biased region" description="Basic and acidic residues" evidence="1">
    <location>
        <begin position="655"/>
        <end position="671"/>
    </location>
</feature>
<feature type="compositionally biased region" description="Basic residues" evidence="1">
    <location>
        <begin position="685"/>
        <end position="697"/>
    </location>
</feature>
<evidence type="ECO:0008006" key="6">
    <source>
        <dbReference type="Google" id="ProtNLM"/>
    </source>
</evidence>
<name>A0A927XDF7_9STRE</name>
<evidence type="ECO:0000256" key="1">
    <source>
        <dbReference type="SAM" id="MobiDB-lite"/>
    </source>
</evidence>
<feature type="transmembrane region" description="Helical" evidence="2">
    <location>
        <begin position="448"/>
        <end position="465"/>
    </location>
</feature>
<reference evidence="4" key="1">
    <citation type="submission" date="2019-04" db="EMBL/GenBank/DDBJ databases">
        <title>Evolution of Biomass-Degrading Anaerobic Consortia Revealed by Metagenomics.</title>
        <authorList>
            <person name="Peng X."/>
        </authorList>
    </citation>
    <scope>NUCLEOTIDE SEQUENCE</scope>
    <source>
        <strain evidence="4">SIG195</strain>
    </source>
</reference>
<sequence>MTLKRVAVAFVLSIGLLVLPQTALAETPTINSSSGNISSAFQTPSEIQKSGKTNEEKLAEAQENGTIPQNEEEATKAAVSSNVSNDYADAVTAESSGAAFIRDLTYANYKDDLRYFTSKVYFKGDFFGLSAETNYLINSFVQAIFWINKECFTLFANAYEAIQNFGAVDTAITTVIDSSADIFNTLATGEVITVIGAMTVVYALLSYAFGRGSFFKILIQFFLIYAVTLGMFSKAPTGDYYLTRYYNNVTSVFNNLATSVSGSTQTYSSEGTVLDSYFQKAIWQPYAYMNADKTDTPAEGSSLGLNLSDDDLKALLAYEQGDGEFTIGGEYISDLTSSDDVKVKNLTNSWGTKFSYAFGSIVNTIVMGVAIDFFGLVSFALKALLLILFAFAWFYLAVSLIPRFAGTIVNFAKKIIILGGLSGFMTFFSALFLYLYNVIETAIMQFTNDYLLAVFLKVIVLWIIYKQRDLILGVITGDKLNLTAMGSDLRSRFSEFRRKSSRDVAPESSSDKDFFKMSLAKAGATTKPNQSRVNGAMKQKASRLTQQFKAGRLAKKTGMGQKQALAYVNAQSQYQKDRRQATKEAFVGALAMRKKRGAQQATAMSKPEVMYQAHQKRLEAFKQRGENKQRQQNQNQALKADILKRSREQGISPKEAYKQYSREQRDKDGLKQKANARVNEQLKASGKRNTQKPKAKKSVTTNRFQEKHGKHHITATGNAAVAINGDATTGSIIVSDSVVVRNNKVVRRRGQS</sequence>
<evidence type="ECO:0000313" key="4">
    <source>
        <dbReference type="EMBL" id="MBE6163735.1"/>
    </source>
</evidence>
<feature type="transmembrane region" description="Helical" evidence="2">
    <location>
        <begin position="354"/>
        <end position="376"/>
    </location>
</feature>
<feature type="signal peptide" evidence="3">
    <location>
        <begin position="1"/>
        <end position="25"/>
    </location>
</feature>
<feature type="chain" id="PRO_5037564230" description="TrbL/VirB6 plasmid conjugal transfer protein" evidence="3">
    <location>
        <begin position="26"/>
        <end position="752"/>
    </location>
</feature>
<accession>A0A927XDF7</accession>
<comment type="caution">
    <text evidence="4">The sequence shown here is derived from an EMBL/GenBank/DDBJ whole genome shotgun (WGS) entry which is preliminary data.</text>
</comment>
<dbReference type="EMBL" id="SVAF01000001">
    <property type="protein sequence ID" value="MBE6163735.1"/>
    <property type="molecule type" value="Genomic_DNA"/>
</dbReference>
<feature type="transmembrane region" description="Helical" evidence="2">
    <location>
        <begin position="383"/>
        <end position="403"/>
    </location>
</feature>
<feature type="region of interest" description="Disordered" evidence="1">
    <location>
        <begin position="35"/>
        <end position="71"/>
    </location>
</feature>
<keyword evidence="2" id="KW-1133">Transmembrane helix</keyword>
<feature type="compositionally biased region" description="Polar residues" evidence="1">
    <location>
        <begin position="35"/>
        <end position="51"/>
    </location>
</feature>